<dbReference type="Gene3D" id="3.10.20.890">
    <property type="match status" value="3"/>
</dbReference>
<proteinExistence type="predicted"/>
<name>A0A133ZQF5_9BACL</name>
<feature type="region of interest" description="Disordered" evidence="3">
    <location>
        <begin position="1272"/>
        <end position="1299"/>
    </location>
</feature>
<feature type="non-terminal residue" evidence="5">
    <location>
        <position position="1299"/>
    </location>
</feature>
<protein>
    <submittedName>
        <fullName evidence="5">Signal peptide protein, YSIRK family</fullName>
    </submittedName>
</protein>
<accession>A0A133ZQF5</accession>
<comment type="caution">
    <text evidence="5">The sequence shown here is derived from an EMBL/GenBank/DDBJ whole genome shotgun (WGS) entry which is preliminary data.</text>
</comment>
<gene>
    <name evidence="5" type="ORF">HMPREF3186_01622</name>
</gene>
<dbReference type="NCBIfam" id="TIGR01168">
    <property type="entry name" value="YSIRK_signal"/>
    <property type="match status" value="1"/>
</dbReference>
<evidence type="ECO:0000256" key="1">
    <source>
        <dbReference type="ARBA" id="ARBA00022729"/>
    </source>
</evidence>
<feature type="compositionally biased region" description="Basic and acidic residues" evidence="3">
    <location>
        <begin position="215"/>
        <end position="226"/>
    </location>
</feature>
<evidence type="ECO:0000259" key="4">
    <source>
        <dbReference type="Pfam" id="PF04650"/>
    </source>
</evidence>
<feature type="domain" description="YSIRK Gram-positive signal peptide" evidence="4">
    <location>
        <begin position="18"/>
        <end position="41"/>
    </location>
</feature>
<dbReference type="EMBL" id="LSDC01000120">
    <property type="protein sequence ID" value="KXB57681.1"/>
    <property type="molecule type" value="Genomic_DNA"/>
</dbReference>
<organism evidence="5 6">
    <name type="scientific">Gemella haemolysans</name>
    <dbReference type="NCBI Taxonomy" id="1379"/>
    <lineage>
        <taxon>Bacteria</taxon>
        <taxon>Bacillati</taxon>
        <taxon>Bacillota</taxon>
        <taxon>Bacilli</taxon>
        <taxon>Bacillales</taxon>
        <taxon>Gemellaceae</taxon>
        <taxon>Gemella</taxon>
    </lineage>
</organism>
<keyword evidence="2" id="KW-0175">Coiled coil</keyword>
<evidence type="ECO:0000313" key="5">
    <source>
        <dbReference type="EMBL" id="KXB57681.1"/>
    </source>
</evidence>
<dbReference type="OrthoDB" id="2417389at2"/>
<dbReference type="Gene3D" id="2.60.40.4140">
    <property type="match status" value="1"/>
</dbReference>
<evidence type="ECO:0000256" key="2">
    <source>
        <dbReference type="SAM" id="Coils"/>
    </source>
</evidence>
<evidence type="ECO:0000256" key="3">
    <source>
        <dbReference type="SAM" id="MobiDB-lite"/>
    </source>
</evidence>
<dbReference type="Gene3D" id="2.60.40.10">
    <property type="entry name" value="Immunoglobulins"/>
    <property type="match status" value="1"/>
</dbReference>
<dbReference type="Pfam" id="PF04650">
    <property type="entry name" value="YSIRK_signal"/>
    <property type="match status" value="1"/>
</dbReference>
<feature type="region of interest" description="Disordered" evidence="3">
    <location>
        <begin position="175"/>
        <end position="232"/>
    </location>
</feature>
<evidence type="ECO:0000313" key="6">
    <source>
        <dbReference type="Proteomes" id="UP000070355"/>
    </source>
</evidence>
<feature type="compositionally biased region" description="Polar residues" evidence="3">
    <location>
        <begin position="745"/>
        <end position="755"/>
    </location>
</feature>
<dbReference type="InterPro" id="IPR013783">
    <property type="entry name" value="Ig-like_fold"/>
</dbReference>
<sequence length="1299" mass="139088">MIGKNNHYLRDSKDGTKVESYSIKKFKVGAASVVIGASIFLGAGAVAQASEEVSNNTTADNTTNAGAKENVPTAPVATTQPVAKETTKEDVAAGLAAKLGGEVKALDKTKLESYIAEIEGKLADGTYANKTEESVAVLKEELKAAKATLADATTQDEITKAYSKLVTTANTKLKNKPVEKKETPAVDTTNGKETVGKKAENTEKKSESNSIENTGSKDPRNGKALDKNNAFRAETSKTVNNITYTAEFSNDTTKEIYVYNEEEADVTFTINTTSGNIRKAIVRGKGEKVLGDNPDGEVQTNDYGWNYHQIVAETPGTVTVRMTGKPNDTFKGIRDYTKQEDQSAALGDRYLLIENTAGDQVHENGTGPSQPGYFRVIVKSQTYKYDIQLPESNADKIGISNVDNPTDADITKIKNEIKIKYSDKATTEDARLASHKGEVLADKSTVVQDVAVAGGTVTVIYKDGSVDTTPVSSVARTNETPTVSIPFSDRTPDKKDIYIYNGEEVDIDITFNDDSGKIQSAALKRGGNIALKDIGENKQDNEWGLVTTVIKNETTTPATIKITGTVKGLKDNQIPKTESQAFPIVSRFATATDLDGAYIENQATKFNAGTNVVSESYKTDPGAFTITLKAQTAKYDVAEPTAKISVANPNSITEAELENIKNNISLEYSKNNNDARLADKKGERVTDSTPLIKDVKQDTADANKLVVTYKDGSTDKIDKSKFIKGGPAPTVNTTIKASGSIPDSVPSSDSELTGTGTPGATVKVTVKNPETGAVISEKTAVVGEDGTWKLPLEEGLNSNTQLPGASEAARRFFAPKNPVEITQVVNGIESESRAVSVAVGESKILPSSAAKDGESVVAGAKEVTITVPHDAGRSYFFYTNKGATSTTEVALEQSQNGWSIIKNGDKATIKSVEKGVSVHTITLTMNENALFQEGENKLEIISHNGPSSPPSRLGRYKINVTNEQPTLASKNGQRETTVNVGDTVDPVSLVTAADHEDDKDATLGTKVRAEVISVNGDESVKTVDTTTAGRYEVKYKAVDSQGKESDVLTHTVIVQGPAPTVELPYSNQANKQIYVYTGENTDLTFKGADEKEIKDLYLRGPGDISGNNAAGYGLPTGKVENGEVTGEGSVSEDKTSATIKMTGKTNLAAGKEWTSFIVSKDNDGKLSNTDYRALDVDPNAKEKPGYARFVVKNQTSKYDIATPTEKVAVTDPANVTQDELDKIKEKLQIEYSKNNDDANLAEKKGKAVDAEDAKTKIKSVEKDNAGNLVVTYTDGSKDTRPLSDFVAKNPEVTPVKDPA</sequence>
<feature type="region of interest" description="Disordered" evidence="3">
    <location>
        <begin position="1115"/>
        <end position="1134"/>
    </location>
</feature>
<keyword evidence="1" id="KW-0732">Signal</keyword>
<feature type="compositionally biased region" description="Basic and acidic residues" evidence="3">
    <location>
        <begin position="194"/>
        <end position="207"/>
    </location>
</feature>
<dbReference type="Gene3D" id="1.20.1270.90">
    <property type="entry name" value="AF1782-like"/>
    <property type="match status" value="1"/>
</dbReference>
<feature type="coiled-coil region" evidence="2">
    <location>
        <begin position="128"/>
        <end position="155"/>
    </location>
</feature>
<dbReference type="RefSeq" id="WP_156438998.1">
    <property type="nucleotide sequence ID" value="NZ_KQ959991.1"/>
</dbReference>
<dbReference type="InterPro" id="IPR005877">
    <property type="entry name" value="YSIRK_signal_dom"/>
</dbReference>
<feature type="region of interest" description="Disordered" evidence="3">
    <location>
        <begin position="739"/>
        <end position="759"/>
    </location>
</feature>
<dbReference type="STRING" id="1379.HMPREF3186_01622"/>
<reference evidence="6" key="1">
    <citation type="submission" date="2016-01" db="EMBL/GenBank/DDBJ databases">
        <authorList>
            <person name="Mitreva M."/>
            <person name="Pepin K.H."/>
            <person name="Mihindukulasuriya K.A."/>
            <person name="Fulton R."/>
            <person name="Fronick C."/>
            <person name="O'Laughlin M."/>
            <person name="Miner T."/>
            <person name="Herter B."/>
            <person name="Rosa B.A."/>
            <person name="Cordes M."/>
            <person name="Tomlinson C."/>
            <person name="Wollam A."/>
            <person name="Palsikar V.B."/>
            <person name="Mardis E.R."/>
            <person name="Wilson R.K."/>
        </authorList>
    </citation>
    <scope>NUCLEOTIDE SEQUENCE [LARGE SCALE GENOMIC DNA]</scope>
    <source>
        <strain evidence="6">DNF01167</strain>
    </source>
</reference>
<dbReference type="Proteomes" id="UP000070355">
    <property type="component" value="Unassembled WGS sequence"/>
</dbReference>